<dbReference type="Pfam" id="PF25223">
    <property type="entry name" value="DUF7841"/>
    <property type="match status" value="1"/>
</dbReference>
<feature type="domain" description="DUF7841" evidence="1">
    <location>
        <begin position="64"/>
        <end position="171"/>
    </location>
</feature>
<organism evidence="2 3">
    <name type="scientific">Phocaeicola plebeius</name>
    <dbReference type="NCBI Taxonomy" id="310297"/>
    <lineage>
        <taxon>Bacteria</taxon>
        <taxon>Pseudomonadati</taxon>
        <taxon>Bacteroidota</taxon>
        <taxon>Bacteroidia</taxon>
        <taxon>Bacteroidales</taxon>
        <taxon>Bacteroidaceae</taxon>
        <taxon>Phocaeicola</taxon>
    </lineage>
</organism>
<evidence type="ECO:0000313" key="2">
    <source>
        <dbReference type="EMBL" id="RGM90365.1"/>
    </source>
</evidence>
<comment type="caution">
    <text evidence="2">The sequence shown here is derived from an EMBL/GenBank/DDBJ whole genome shotgun (WGS) entry which is preliminary data.</text>
</comment>
<reference evidence="2 3" key="1">
    <citation type="submission" date="2018-08" db="EMBL/GenBank/DDBJ databases">
        <title>A genome reference for cultivated species of the human gut microbiota.</title>
        <authorList>
            <person name="Zou Y."/>
            <person name="Xue W."/>
            <person name="Luo G."/>
        </authorList>
    </citation>
    <scope>NUCLEOTIDE SEQUENCE [LARGE SCALE GENOMIC DNA]</scope>
    <source>
        <strain evidence="2 3">OM06-2</strain>
    </source>
</reference>
<protein>
    <recommendedName>
        <fullName evidence="1">DUF7841 domain-containing protein</fullName>
    </recommendedName>
</protein>
<dbReference type="EMBL" id="QSTW01000013">
    <property type="protein sequence ID" value="RGM90365.1"/>
    <property type="molecule type" value="Genomic_DNA"/>
</dbReference>
<evidence type="ECO:0000313" key="3">
    <source>
        <dbReference type="Proteomes" id="UP000260814"/>
    </source>
</evidence>
<sequence>MDREQMISRYEELYDKMKDSKDVKNMKIFGEAATYYFKEMAKMHPEMAMSWLSHLEAMCWDNFLSETEAVNIGKTMVNEDGLKGFHWGHDTFVSAVKQLGGVPEEKPSYNSYALCVTANMIYSDMAYSIAEDMGYKTPAEVPNEKMALSCYKKAVSYLKDKDKNFQVRRYFKKRMYGEQAAM</sequence>
<dbReference type="InterPro" id="IPR057163">
    <property type="entry name" value="DUF7841"/>
</dbReference>
<proteinExistence type="predicted"/>
<dbReference type="RefSeq" id="WP_117702159.1">
    <property type="nucleotide sequence ID" value="NZ_QSTW01000013.1"/>
</dbReference>
<evidence type="ECO:0000259" key="1">
    <source>
        <dbReference type="Pfam" id="PF25223"/>
    </source>
</evidence>
<dbReference type="Proteomes" id="UP000260814">
    <property type="component" value="Unassembled WGS sequence"/>
</dbReference>
<name>A0A3E4Z7D6_9BACT</name>
<dbReference type="AlphaFoldDB" id="A0A3E4Z7D6"/>
<accession>A0A3E4Z7D6</accession>
<gene>
    <name evidence="2" type="ORF">DXB87_10720</name>
</gene>